<keyword evidence="2" id="KW-1185">Reference proteome</keyword>
<sequence>MRYYMKDLTMDEKLERWPLFYDTGVLQKVINNVEQSRAFSLVERPSRNQKIWSLEETMALDVLSKRDLNCSSMQRIINDIFSLERTVLAIEGKLKDNRVRGKIVPEDPELRSRMERAIDESQALKGIPEYMTRATHRFLPDWVNRCNRCRSSLQRCRGGFPCESCVNHGRPCTRILDDHVIVRDYPEGRVIRNPVPRDGVCGKCTKRNDAHYMKEPCDGNFPCNNCKTTSKNKRVVCTQLTAEGGTISYTFNLATEQADNDDSLDFEDAEDFEPSQLETWTAEDEDIIQESLSRSRLQIQSMFTYDSSDTSAANFAQDPSGDTAQGEQRSEDQGNDDDSLFEGEYDFPLDPALRHATVNMVTTTPLRNSHCYLTQAAVSYGPEPKPESRQ</sequence>
<dbReference type="EMBL" id="JAUTXU010000052">
    <property type="protein sequence ID" value="KAK3714935.1"/>
    <property type="molecule type" value="Genomic_DNA"/>
</dbReference>
<gene>
    <name evidence="1" type="ORF">LTR37_007425</name>
</gene>
<protein>
    <submittedName>
        <fullName evidence="1">Uncharacterized protein</fullName>
    </submittedName>
</protein>
<evidence type="ECO:0000313" key="2">
    <source>
        <dbReference type="Proteomes" id="UP001281147"/>
    </source>
</evidence>
<comment type="caution">
    <text evidence="1">The sequence shown here is derived from an EMBL/GenBank/DDBJ whole genome shotgun (WGS) entry which is preliminary data.</text>
</comment>
<organism evidence="1 2">
    <name type="scientific">Vermiconidia calcicola</name>
    <dbReference type="NCBI Taxonomy" id="1690605"/>
    <lineage>
        <taxon>Eukaryota</taxon>
        <taxon>Fungi</taxon>
        <taxon>Dikarya</taxon>
        <taxon>Ascomycota</taxon>
        <taxon>Pezizomycotina</taxon>
        <taxon>Dothideomycetes</taxon>
        <taxon>Dothideomycetidae</taxon>
        <taxon>Mycosphaerellales</taxon>
        <taxon>Extremaceae</taxon>
        <taxon>Vermiconidia</taxon>
    </lineage>
</organism>
<reference evidence="1" key="1">
    <citation type="submission" date="2023-07" db="EMBL/GenBank/DDBJ databases">
        <title>Black Yeasts Isolated from many extreme environments.</title>
        <authorList>
            <person name="Coleine C."/>
            <person name="Stajich J.E."/>
            <person name="Selbmann L."/>
        </authorList>
    </citation>
    <scope>NUCLEOTIDE SEQUENCE</scope>
    <source>
        <strain evidence="1">CCFEE 5714</strain>
    </source>
</reference>
<dbReference type="Proteomes" id="UP001281147">
    <property type="component" value="Unassembled WGS sequence"/>
</dbReference>
<name>A0ACC3NDK1_9PEZI</name>
<evidence type="ECO:0000313" key="1">
    <source>
        <dbReference type="EMBL" id="KAK3714935.1"/>
    </source>
</evidence>
<accession>A0ACC3NDK1</accession>
<proteinExistence type="predicted"/>